<dbReference type="InterPro" id="IPR050486">
    <property type="entry name" value="Mannose-1P_guanyltransferase"/>
</dbReference>
<comment type="caution">
    <text evidence="2">The sequence shown here is derived from an EMBL/GenBank/DDBJ whole genome shotgun (WGS) entry which is preliminary data.</text>
</comment>
<evidence type="ECO:0000259" key="1">
    <source>
        <dbReference type="Pfam" id="PF00483"/>
    </source>
</evidence>
<accession>A0A2M7V550</accession>
<dbReference type="InterPro" id="IPR029044">
    <property type="entry name" value="Nucleotide-diphossugar_trans"/>
</dbReference>
<reference evidence="3" key="1">
    <citation type="submission" date="2017-09" db="EMBL/GenBank/DDBJ databases">
        <title>Depth-based differentiation of microbial function through sediment-hosted aquifers and enrichment of novel symbionts in the deep terrestrial subsurface.</title>
        <authorList>
            <person name="Probst A.J."/>
            <person name="Ladd B."/>
            <person name="Jarett J.K."/>
            <person name="Geller-Mcgrath D.E."/>
            <person name="Sieber C.M.K."/>
            <person name="Emerson J.B."/>
            <person name="Anantharaman K."/>
            <person name="Thomas B.C."/>
            <person name="Malmstrom R."/>
            <person name="Stieglmeier M."/>
            <person name="Klingl A."/>
            <person name="Woyke T."/>
            <person name="Ryan C.M."/>
            <person name="Banfield J.F."/>
        </authorList>
    </citation>
    <scope>NUCLEOTIDE SEQUENCE [LARGE SCALE GENOMIC DNA]</scope>
</reference>
<dbReference type="Proteomes" id="UP000230078">
    <property type="component" value="Unassembled WGS sequence"/>
</dbReference>
<proteinExistence type="predicted"/>
<evidence type="ECO:0000313" key="3">
    <source>
        <dbReference type="Proteomes" id="UP000230078"/>
    </source>
</evidence>
<dbReference type="Gene3D" id="3.90.550.10">
    <property type="entry name" value="Spore Coat Polysaccharide Biosynthesis Protein SpsA, Chain A"/>
    <property type="match status" value="1"/>
</dbReference>
<dbReference type="AlphaFoldDB" id="A0A2M7V550"/>
<name>A0A2M7V550_9BACT</name>
<gene>
    <name evidence="2" type="ORF">COX83_01140</name>
</gene>
<feature type="domain" description="Nucleotidyl transferase" evidence="1">
    <location>
        <begin position="3"/>
        <end position="220"/>
    </location>
</feature>
<sequence>MNAIILCGGLSTRLGDITKTIPKILLSIGDKTVLDWQLDMLKTLGVSEVVLAAGHLSDVLKKEVGEQRHGMNLIHVVEEKKLGTGGAIKHAMNHVSSPDDVTLILNGDILTNIDLVDMVSRVDQESEGMLLGTRVDNASSYGTLEYDDSGHLNAFKEKEGIHTPGYINGGIYLFTPHAKKHFPTVDTFSIEYDVFPNMKNLYVYESESPWVDVGVPERLEWARNNWHVIRA</sequence>
<dbReference type="InterPro" id="IPR005835">
    <property type="entry name" value="NTP_transferase_dom"/>
</dbReference>
<protein>
    <recommendedName>
        <fullName evidence="1">Nucleotidyl transferase domain-containing protein</fullName>
    </recommendedName>
</protein>
<dbReference type="Pfam" id="PF00483">
    <property type="entry name" value="NTP_transferase"/>
    <property type="match status" value="1"/>
</dbReference>
<dbReference type="SUPFAM" id="SSF53448">
    <property type="entry name" value="Nucleotide-diphospho-sugar transferases"/>
    <property type="match status" value="1"/>
</dbReference>
<dbReference type="EMBL" id="PFPI01000015">
    <property type="protein sequence ID" value="PIZ93722.1"/>
    <property type="molecule type" value="Genomic_DNA"/>
</dbReference>
<organism evidence="2 3">
    <name type="scientific">Candidatus Magasanikbacteria bacterium CG_4_10_14_0_2_um_filter_41_31</name>
    <dbReference type="NCBI Taxonomy" id="1974639"/>
    <lineage>
        <taxon>Bacteria</taxon>
        <taxon>Candidatus Magasanikiibacteriota</taxon>
    </lineage>
</organism>
<dbReference type="PANTHER" id="PTHR22572">
    <property type="entry name" value="SUGAR-1-PHOSPHATE GUANYL TRANSFERASE"/>
    <property type="match status" value="1"/>
</dbReference>
<evidence type="ECO:0000313" key="2">
    <source>
        <dbReference type="EMBL" id="PIZ93722.1"/>
    </source>
</evidence>